<proteinExistence type="predicted"/>
<name>A0A7C4E382_CALS0</name>
<comment type="caution">
    <text evidence="2">The sequence shown here is derived from an EMBL/GenBank/DDBJ whole genome shotgun (WGS) entry which is preliminary data.</text>
</comment>
<sequence length="68" mass="7932">MRKALELKLRQDNPQATADIPKLLTAEIEKEMDNFLNSQLAIDLGIEDKHQLVSQAVRYFLHIHRLHI</sequence>
<evidence type="ECO:0000313" key="2">
    <source>
        <dbReference type="EMBL" id="HGN90896.1"/>
    </source>
</evidence>
<accession>A0A7C4E382</accession>
<dbReference type="EMBL" id="DTAD01000079">
    <property type="protein sequence ID" value="HGN90896.1"/>
    <property type="molecule type" value="Genomic_DNA"/>
</dbReference>
<evidence type="ECO:0000313" key="3">
    <source>
        <dbReference type="EMBL" id="HHN52290.1"/>
    </source>
</evidence>
<gene>
    <name evidence="3" type="ORF">ENM30_03140</name>
    <name evidence="2" type="ORF">ENT82_07235</name>
    <name evidence="1" type="ORF">ENU43_06930</name>
</gene>
<dbReference type="EMBL" id="DTCM01000082">
    <property type="protein sequence ID" value="HGL41380.1"/>
    <property type="molecule type" value="Genomic_DNA"/>
</dbReference>
<protein>
    <submittedName>
        <fullName evidence="2">Uncharacterized protein</fullName>
    </submittedName>
</protein>
<dbReference type="EMBL" id="DRXG01000064">
    <property type="protein sequence ID" value="HHN52290.1"/>
    <property type="molecule type" value="Genomic_DNA"/>
</dbReference>
<dbReference type="AlphaFoldDB" id="A0A7C4E382"/>
<evidence type="ECO:0000313" key="1">
    <source>
        <dbReference type="EMBL" id="HGL41380.1"/>
    </source>
</evidence>
<reference evidence="2" key="1">
    <citation type="journal article" date="2020" name="mSystems">
        <title>Genome- and Community-Level Interaction Insights into Carbon Utilization and Element Cycling Functions of Hydrothermarchaeota in Hydrothermal Sediment.</title>
        <authorList>
            <person name="Zhou Z."/>
            <person name="Liu Y."/>
            <person name="Xu W."/>
            <person name="Pan J."/>
            <person name="Luo Z.H."/>
            <person name="Li M."/>
        </authorList>
    </citation>
    <scope>NUCLEOTIDE SEQUENCE [LARGE SCALE GENOMIC DNA]</scope>
    <source>
        <strain evidence="3">SpSt-1073</strain>
        <strain evidence="2">SpSt-613</strain>
        <strain evidence="1">SpSt-669</strain>
    </source>
</reference>
<organism evidence="2">
    <name type="scientific">Caldiarchaeum subterraneum</name>
    <dbReference type="NCBI Taxonomy" id="311458"/>
    <lineage>
        <taxon>Archaea</taxon>
        <taxon>Nitrososphaerota</taxon>
        <taxon>Candidatus Caldarchaeales</taxon>
        <taxon>Candidatus Caldarchaeaceae</taxon>
        <taxon>Candidatus Caldarchaeum</taxon>
    </lineage>
</organism>